<evidence type="ECO:0000256" key="6">
    <source>
        <dbReference type="ARBA" id="ARBA00022989"/>
    </source>
</evidence>
<feature type="transmembrane region" description="Helical" evidence="8">
    <location>
        <begin position="133"/>
        <end position="157"/>
    </location>
</feature>
<proteinExistence type="inferred from homology"/>
<dbReference type="SUPFAM" id="SSF103473">
    <property type="entry name" value="MFS general substrate transporter"/>
    <property type="match status" value="1"/>
</dbReference>
<evidence type="ECO:0000256" key="5">
    <source>
        <dbReference type="ARBA" id="ARBA00022692"/>
    </source>
</evidence>
<name>A0A927B7N4_9BACT</name>
<dbReference type="NCBIfam" id="TIGR00710">
    <property type="entry name" value="efflux_Bcr_CflA"/>
    <property type="match status" value="1"/>
</dbReference>
<reference evidence="10" key="1">
    <citation type="submission" date="2020-09" db="EMBL/GenBank/DDBJ databases">
        <authorList>
            <person name="Kim M.K."/>
        </authorList>
    </citation>
    <scope>NUCLEOTIDE SEQUENCE</scope>
    <source>
        <strain evidence="10">BT704</strain>
    </source>
</reference>
<dbReference type="PANTHER" id="PTHR23502">
    <property type="entry name" value="MAJOR FACILITATOR SUPERFAMILY"/>
    <property type="match status" value="1"/>
</dbReference>
<evidence type="ECO:0000256" key="7">
    <source>
        <dbReference type="ARBA" id="ARBA00023136"/>
    </source>
</evidence>
<evidence type="ECO:0000256" key="4">
    <source>
        <dbReference type="ARBA" id="ARBA00022475"/>
    </source>
</evidence>
<dbReference type="EMBL" id="JACXAA010000014">
    <property type="protein sequence ID" value="MBD2756706.1"/>
    <property type="molecule type" value="Genomic_DNA"/>
</dbReference>
<dbReference type="Gene3D" id="1.20.1720.10">
    <property type="entry name" value="Multidrug resistance protein D"/>
    <property type="match status" value="1"/>
</dbReference>
<evidence type="ECO:0000259" key="9">
    <source>
        <dbReference type="PROSITE" id="PS50850"/>
    </source>
</evidence>
<dbReference type="Pfam" id="PF07690">
    <property type="entry name" value="MFS_1"/>
    <property type="match status" value="1"/>
</dbReference>
<dbReference type="PROSITE" id="PS50850">
    <property type="entry name" value="MFS"/>
    <property type="match status" value="1"/>
</dbReference>
<keyword evidence="6 8" id="KW-1133">Transmembrane helix</keyword>
<keyword evidence="3" id="KW-0813">Transport</keyword>
<accession>A0A927B7N4</accession>
<evidence type="ECO:0000256" key="8">
    <source>
        <dbReference type="SAM" id="Phobius"/>
    </source>
</evidence>
<evidence type="ECO:0000313" key="11">
    <source>
        <dbReference type="Proteomes" id="UP000653797"/>
    </source>
</evidence>
<protein>
    <submittedName>
        <fullName evidence="10">Multidrug effflux MFS transporter</fullName>
    </submittedName>
</protein>
<feature type="transmembrane region" description="Helical" evidence="8">
    <location>
        <begin position="213"/>
        <end position="237"/>
    </location>
</feature>
<feature type="transmembrane region" description="Helical" evidence="8">
    <location>
        <begin position="163"/>
        <end position="183"/>
    </location>
</feature>
<keyword evidence="7 8" id="KW-0472">Membrane</keyword>
<dbReference type="GO" id="GO:1990961">
    <property type="term" value="P:xenobiotic detoxification by transmembrane export across the plasma membrane"/>
    <property type="evidence" value="ECO:0007669"/>
    <property type="project" value="InterPro"/>
</dbReference>
<dbReference type="InterPro" id="IPR011701">
    <property type="entry name" value="MFS"/>
</dbReference>
<feature type="transmembrane region" description="Helical" evidence="8">
    <location>
        <begin position="370"/>
        <end position="389"/>
    </location>
</feature>
<organism evidence="10 11">
    <name type="scientific">Spirosoma validum</name>
    <dbReference type="NCBI Taxonomy" id="2771355"/>
    <lineage>
        <taxon>Bacteria</taxon>
        <taxon>Pseudomonadati</taxon>
        <taxon>Bacteroidota</taxon>
        <taxon>Cytophagia</taxon>
        <taxon>Cytophagales</taxon>
        <taxon>Cytophagaceae</taxon>
        <taxon>Spirosoma</taxon>
    </lineage>
</organism>
<dbReference type="FunFam" id="1.20.1720.10:FF:000005">
    <property type="entry name" value="Bcr/CflA family efflux transporter"/>
    <property type="match status" value="1"/>
</dbReference>
<dbReference type="InterPro" id="IPR036259">
    <property type="entry name" value="MFS_trans_sf"/>
</dbReference>
<gene>
    <name evidence="10" type="ORF">IC230_27745</name>
</gene>
<feature type="transmembrane region" description="Helical" evidence="8">
    <location>
        <begin position="303"/>
        <end position="323"/>
    </location>
</feature>
<dbReference type="GO" id="GO:0005886">
    <property type="term" value="C:plasma membrane"/>
    <property type="evidence" value="ECO:0007669"/>
    <property type="project" value="UniProtKB-SubCell"/>
</dbReference>
<feature type="transmembrane region" description="Helical" evidence="8">
    <location>
        <begin position="279"/>
        <end position="297"/>
    </location>
</feature>
<dbReference type="CDD" id="cd17320">
    <property type="entry name" value="MFS_MdfA_MDR_like"/>
    <property type="match status" value="1"/>
</dbReference>
<evidence type="ECO:0000256" key="2">
    <source>
        <dbReference type="ARBA" id="ARBA00006236"/>
    </source>
</evidence>
<evidence type="ECO:0000256" key="3">
    <source>
        <dbReference type="ARBA" id="ARBA00022448"/>
    </source>
</evidence>
<evidence type="ECO:0000256" key="1">
    <source>
        <dbReference type="ARBA" id="ARBA00004651"/>
    </source>
</evidence>
<comment type="caution">
    <text evidence="10">The sequence shown here is derived from an EMBL/GenBank/DDBJ whole genome shotgun (WGS) entry which is preliminary data.</text>
</comment>
<comment type="similarity">
    <text evidence="2">Belongs to the major facilitator superfamily. Bcr/CmlA family.</text>
</comment>
<dbReference type="InterPro" id="IPR020846">
    <property type="entry name" value="MFS_dom"/>
</dbReference>
<feature type="transmembrane region" description="Helical" evidence="8">
    <location>
        <begin position="343"/>
        <end position="364"/>
    </location>
</feature>
<dbReference type="RefSeq" id="WP_191042332.1">
    <property type="nucleotide sequence ID" value="NZ_JACXAA010000014.1"/>
</dbReference>
<evidence type="ECO:0000313" key="10">
    <source>
        <dbReference type="EMBL" id="MBD2756706.1"/>
    </source>
</evidence>
<keyword evidence="4" id="KW-1003">Cell membrane</keyword>
<feature type="transmembrane region" description="Helical" evidence="8">
    <location>
        <begin position="74"/>
        <end position="94"/>
    </location>
</feature>
<feature type="transmembrane region" description="Helical" evidence="8">
    <location>
        <begin position="249"/>
        <end position="267"/>
    </location>
</feature>
<feature type="domain" description="Major facilitator superfamily (MFS) profile" evidence="9">
    <location>
        <begin position="9"/>
        <end position="394"/>
    </location>
</feature>
<feature type="transmembrane region" description="Helical" evidence="8">
    <location>
        <begin position="45"/>
        <end position="67"/>
    </location>
</feature>
<comment type="subcellular location">
    <subcellularLocation>
        <location evidence="1">Cell membrane</location>
        <topology evidence="1">Multi-pass membrane protein</topology>
    </subcellularLocation>
</comment>
<dbReference type="AlphaFoldDB" id="A0A927B7N4"/>
<dbReference type="GO" id="GO:0042910">
    <property type="term" value="F:xenobiotic transmembrane transporter activity"/>
    <property type="evidence" value="ECO:0007669"/>
    <property type="project" value="InterPro"/>
</dbReference>
<keyword evidence="11" id="KW-1185">Reference proteome</keyword>
<dbReference type="PANTHER" id="PTHR23502:SF132">
    <property type="entry name" value="POLYAMINE TRANSPORTER 2-RELATED"/>
    <property type="match status" value="1"/>
</dbReference>
<dbReference type="InterPro" id="IPR004812">
    <property type="entry name" value="Efflux_drug-R_Bcr/CmlA"/>
</dbReference>
<feature type="transmembrane region" description="Helical" evidence="8">
    <location>
        <begin position="100"/>
        <end position="121"/>
    </location>
</feature>
<keyword evidence="5 8" id="KW-0812">Transmembrane</keyword>
<dbReference type="Proteomes" id="UP000653797">
    <property type="component" value="Unassembled WGS sequence"/>
</dbReference>
<sequence length="413" mass="43624">MQTNKRSIVILILGLLAAVCPFSIDMYLPGFPSIARDLHTTVDQVAYSLSSFFIGVCIGQLVCGPLLDRFGRKTPLLIGLGLYILASIGCSLSPSVEALIGFRFLQALGACVGMVAPNAMVRDLFPPEQNAKVLSLLVLILGVSPILAPTVGSYLIATSGWSIVFTVLAVAAILLSMAVMRWLPESRGADAGVSLKPTAILHGYKQVVKESQFATYAGAGALASASLFAYLAGSPFVFMKLYGVSEQQYGLIFAIIAAGLIGSSQLNNWLLRSYTSSQLLTAMIATQFLIGLVLLMGTVSGFLGLYSLVGLLFLFLSCQGFTFPNSAALAMAPFSQRAGSASALLGALQMVCGSIASALVGLFFNGTAVPMATIMLICCMLGLAVLLVGHKRMNYQAKREVAAQQSLEILEKF</sequence>